<keyword evidence="15" id="KW-0175">Coiled coil</keyword>
<dbReference type="Pfam" id="PF06251">
    <property type="entry name" value="Caps_syn_GfcC_C"/>
    <property type="match status" value="1"/>
</dbReference>
<evidence type="ECO:0000256" key="5">
    <source>
        <dbReference type="ARBA" id="ARBA00022597"/>
    </source>
</evidence>
<keyword evidence="6" id="KW-0812">Transmembrane</keyword>
<dbReference type="InterPro" id="IPR003715">
    <property type="entry name" value="Poly_export_N"/>
</dbReference>
<dbReference type="GO" id="GO:0006811">
    <property type="term" value="P:monoatomic ion transport"/>
    <property type="evidence" value="ECO:0007669"/>
    <property type="project" value="UniProtKB-KW"/>
</dbReference>
<evidence type="ECO:0000256" key="6">
    <source>
        <dbReference type="ARBA" id="ARBA00022692"/>
    </source>
</evidence>
<dbReference type="OrthoDB" id="9815244at2"/>
<keyword evidence="14" id="KW-0449">Lipoprotein</keyword>
<dbReference type="InterPro" id="IPR049712">
    <property type="entry name" value="Poly_export"/>
</dbReference>
<reference evidence="21 22" key="1">
    <citation type="submission" date="2018-12" db="EMBL/GenBank/DDBJ databases">
        <title>The whole draft genome of Aquabacterium sp. SJQ9.</title>
        <authorList>
            <person name="Sun L."/>
            <person name="Gao X."/>
            <person name="Chen W."/>
            <person name="Huang K."/>
        </authorList>
    </citation>
    <scope>NUCLEOTIDE SEQUENCE [LARGE SCALE GENOMIC DNA]</scope>
    <source>
        <strain evidence="21 22">SJQ9</strain>
    </source>
</reference>
<feature type="domain" description="Polysaccharide export protein N-terminal" evidence="17">
    <location>
        <begin position="84"/>
        <end position="158"/>
    </location>
</feature>
<sequence length="784" mass="84204">MDSGLSSVPTIRQGLPGSGDERWNSATQRANGQQPGAYAAPAKPLPPNDFQKFVLESTGQALPLFGAGFFDAAPDNFNPQASAPVSGDYRLGPGDELQIRGWGSVDIDVRAVVDRNGQIHIPRVGAVPLAGVRSVEAESTIRNAVGRYYKDFQLSVTMGQLRGITVYVVGQARKPGAYNLSGASTLVSALFASGGPSANGSMRNVQVKRGGRTVTELDLYDFLAKGDKSADVRLQDGDTITIPPARGYIALTGKVATPAVYELGGDKDTLGSTLALAGGLPVVADPKRAYLERVDPSKKPARSVESFALDAAGLNRPLRNGDLLTVLSLSPEFGNAVTLRGNVDQPVRAPWREGMKIRDLIPSKSYLMSRASVQRQNSVLLTTEEKQRVEDGYQLTRRAQDASSPRAFPGDASGAYGNGAPGQPLDRPGPRLRGEGGVREVRDNADTLAERIGNLVDEINLEYAVVERVDSQNVTVQLVPFNLGRALEDANSPDNLALQPGDIVTVFSVTDVRVPQAKRQVFVRIEGEVRRPGIYQMNPGDGLSNLLEKAGGLTPDAYLFGSAFYREEVRQTQQKNLEQLVRRLEAQTQTQLSSSAASVSAVSGDASGTARLRLEAEARAQQQALERLRNINPTGRIMLGLQADNATVDALPDVRLANQDRLVIPSRPDFVYVLGSVNTEASMLWRRGGTVQDYLSQAGLTSGADKDELFIIRADGSVASGNNSSSWFNRSITGAAVQPGDLIVLPEKTDHESAWSVFTRNAKDITQIIYQFSLGAAAIKTLRE</sequence>
<dbReference type="GO" id="GO:0046930">
    <property type="term" value="C:pore complex"/>
    <property type="evidence" value="ECO:0007669"/>
    <property type="project" value="UniProtKB-KW"/>
</dbReference>
<keyword evidence="8" id="KW-0625">Polysaccharide transport</keyword>
<evidence type="ECO:0000259" key="18">
    <source>
        <dbReference type="Pfam" id="PF06251"/>
    </source>
</evidence>
<evidence type="ECO:0000256" key="2">
    <source>
        <dbReference type="ARBA" id="ARBA00009450"/>
    </source>
</evidence>
<comment type="caution">
    <text evidence="21">The sequence shown here is derived from an EMBL/GenBank/DDBJ whole genome shotgun (WGS) entry which is preliminary data.</text>
</comment>
<feature type="domain" description="Soluble ligand binding" evidence="19">
    <location>
        <begin position="249"/>
        <end position="296"/>
    </location>
</feature>
<dbReference type="Pfam" id="PF22461">
    <property type="entry name" value="SLBB_2"/>
    <property type="match status" value="1"/>
</dbReference>
<evidence type="ECO:0000256" key="14">
    <source>
        <dbReference type="ARBA" id="ARBA00023288"/>
    </source>
</evidence>
<evidence type="ECO:0000256" key="11">
    <source>
        <dbReference type="ARBA" id="ARBA00023136"/>
    </source>
</evidence>
<dbReference type="InterPro" id="IPR054765">
    <property type="entry name" value="SLBB_dom"/>
</dbReference>
<keyword evidence="9" id="KW-0406">Ion transport</keyword>
<keyword evidence="11" id="KW-0472">Membrane</keyword>
<comment type="similarity">
    <text evidence="2">Belongs to the BexD/CtrA/VexA family.</text>
</comment>
<keyword evidence="22" id="KW-1185">Reference proteome</keyword>
<feature type="domain" description="Capsule biosynthesis GfcC-like C-terminal" evidence="18">
    <location>
        <begin position="682"/>
        <end position="735"/>
    </location>
</feature>
<evidence type="ECO:0000313" key="21">
    <source>
        <dbReference type="EMBL" id="RRS04477.1"/>
    </source>
</evidence>
<evidence type="ECO:0000256" key="9">
    <source>
        <dbReference type="ARBA" id="ARBA00023065"/>
    </source>
</evidence>
<evidence type="ECO:0000256" key="7">
    <source>
        <dbReference type="ARBA" id="ARBA00022729"/>
    </source>
</evidence>
<dbReference type="Gene3D" id="3.30.1950.10">
    <property type="entry name" value="wza like domain"/>
    <property type="match status" value="1"/>
</dbReference>
<dbReference type="GO" id="GO:0015159">
    <property type="term" value="F:polysaccharide transmembrane transporter activity"/>
    <property type="evidence" value="ECO:0007669"/>
    <property type="project" value="InterPro"/>
</dbReference>
<dbReference type="GO" id="GO:0009279">
    <property type="term" value="C:cell outer membrane"/>
    <property type="evidence" value="ECO:0007669"/>
    <property type="project" value="UniProtKB-SubCell"/>
</dbReference>
<dbReference type="PANTHER" id="PTHR33619">
    <property type="entry name" value="POLYSACCHARIDE EXPORT PROTEIN GFCE-RELATED"/>
    <property type="match status" value="1"/>
</dbReference>
<proteinExistence type="inferred from homology"/>
<evidence type="ECO:0000313" key="22">
    <source>
        <dbReference type="Proteomes" id="UP000269265"/>
    </source>
</evidence>
<evidence type="ECO:0000259" key="19">
    <source>
        <dbReference type="Pfam" id="PF10531"/>
    </source>
</evidence>
<evidence type="ECO:0000256" key="10">
    <source>
        <dbReference type="ARBA" id="ARBA00023114"/>
    </source>
</evidence>
<evidence type="ECO:0000256" key="4">
    <source>
        <dbReference type="ARBA" id="ARBA00022452"/>
    </source>
</evidence>
<evidence type="ECO:0000256" key="8">
    <source>
        <dbReference type="ARBA" id="ARBA00023047"/>
    </source>
</evidence>
<evidence type="ECO:0000256" key="3">
    <source>
        <dbReference type="ARBA" id="ARBA00022448"/>
    </source>
</evidence>
<evidence type="ECO:0000259" key="17">
    <source>
        <dbReference type="Pfam" id="PF02563"/>
    </source>
</evidence>
<comment type="subcellular location">
    <subcellularLocation>
        <location evidence="1">Cell outer membrane</location>
        <topology evidence="1">Multi-pass membrane protein</topology>
    </subcellularLocation>
</comment>
<accession>A0A3R8T5A7</accession>
<feature type="domain" description="Soluble ligand binding" evidence="19">
    <location>
        <begin position="523"/>
        <end position="558"/>
    </location>
</feature>
<dbReference type="Proteomes" id="UP000269265">
    <property type="component" value="Unassembled WGS sequence"/>
</dbReference>
<keyword evidence="7" id="KW-0732">Signal</keyword>
<evidence type="ECO:0000256" key="15">
    <source>
        <dbReference type="SAM" id="Coils"/>
    </source>
</evidence>
<feature type="compositionally biased region" description="Polar residues" evidence="16">
    <location>
        <begin position="1"/>
        <end position="10"/>
    </location>
</feature>
<keyword evidence="12" id="KW-0564">Palmitate</keyword>
<evidence type="ECO:0000259" key="20">
    <source>
        <dbReference type="Pfam" id="PF22461"/>
    </source>
</evidence>
<feature type="compositionally biased region" description="Basic and acidic residues" evidence="16">
    <location>
        <begin position="428"/>
        <end position="438"/>
    </location>
</feature>
<dbReference type="AlphaFoldDB" id="A0A3R8T5A7"/>
<dbReference type="PANTHER" id="PTHR33619:SF3">
    <property type="entry name" value="POLYSACCHARIDE EXPORT PROTEIN GFCE-RELATED"/>
    <property type="match status" value="1"/>
</dbReference>
<dbReference type="InterPro" id="IPR019554">
    <property type="entry name" value="Soluble_ligand-bd"/>
</dbReference>
<feature type="region of interest" description="Disordered" evidence="16">
    <location>
        <begin position="1"/>
        <end position="43"/>
    </location>
</feature>
<dbReference type="GO" id="GO:0015288">
    <property type="term" value="F:porin activity"/>
    <property type="evidence" value="ECO:0007669"/>
    <property type="project" value="UniProtKB-KW"/>
</dbReference>
<gene>
    <name evidence="21" type="ORF">EIP75_10620</name>
</gene>
<feature type="region of interest" description="Disordered" evidence="16">
    <location>
        <begin position="392"/>
        <end position="438"/>
    </location>
</feature>
<keyword evidence="3" id="KW-0813">Transport</keyword>
<evidence type="ECO:0000256" key="12">
    <source>
        <dbReference type="ARBA" id="ARBA00023139"/>
    </source>
</evidence>
<dbReference type="Gene3D" id="3.10.560.10">
    <property type="entry name" value="Outer membrane lipoprotein wza domain like"/>
    <property type="match status" value="4"/>
</dbReference>
<organism evidence="21 22">
    <name type="scientific">Aquabacterium soli</name>
    <dbReference type="NCBI Taxonomy" id="2493092"/>
    <lineage>
        <taxon>Bacteria</taxon>
        <taxon>Pseudomonadati</taxon>
        <taxon>Pseudomonadota</taxon>
        <taxon>Betaproteobacteria</taxon>
        <taxon>Burkholderiales</taxon>
        <taxon>Aquabacterium</taxon>
    </lineage>
</organism>
<evidence type="ECO:0000256" key="16">
    <source>
        <dbReference type="SAM" id="MobiDB-lite"/>
    </source>
</evidence>
<keyword evidence="4" id="KW-1134">Transmembrane beta strand</keyword>
<feature type="domain" description="SLBB" evidence="20">
    <location>
        <begin position="166"/>
        <end position="241"/>
    </location>
</feature>
<dbReference type="Pfam" id="PF10531">
    <property type="entry name" value="SLBB"/>
    <property type="match status" value="2"/>
</dbReference>
<evidence type="ECO:0000256" key="1">
    <source>
        <dbReference type="ARBA" id="ARBA00004571"/>
    </source>
</evidence>
<keyword evidence="5" id="KW-0762">Sugar transport</keyword>
<dbReference type="Pfam" id="PF02563">
    <property type="entry name" value="Poly_export"/>
    <property type="match status" value="1"/>
</dbReference>
<protein>
    <submittedName>
        <fullName evidence="21">Polysaccharide export protein</fullName>
    </submittedName>
</protein>
<evidence type="ECO:0000256" key="13">
    <source>
        <dbReference type="ARBA" id="ARBA00023237"/>
    </source>
</evidence>
<feature type="coiled-coil region" evidence="15">
    <location>
        <begin position="570"/>
        <end position="631"/>
    </location>
</feature>
<name>A0A3R8T5A7_9BURK</name>
<dbReference type="EMBL" id="RSED01000007">
    <property type="protein sequence ID" value="RRS04477.1"/>
    <property type="molecule type" value="Genomic_DNA"/>
</dbReference>
<dbReference type="InterPro" id="IPR010425">
    <property type="entry name" value="Caps_synth_GfcC-like_C"/>
</dbReference>
<keyword evidence="10" id="KW-0626">Porin</keyword>
<keyword evidence="13" id="KW-0998">Cell outer membrane</keyword>
<feature type="compositionally biased region" description="Polar residues" evidence="16">
    <location>
        <begin position="24"/>
        <end position="34"/>
    </location>
</feature>